<proteinExistence type="predicted"/>
<keyword evidence="1" id="KW-1133">Transmembrane helix</keyword>
<protein>
    <recommendedName>
        <fullName evidence="4">DUF155 domain-containing protein</fullName>
    </recommendedName>
</protein>
<organism evidence="2 3">
    <name type="scientific">Amycolatopsis acididurans</name>
    <dbReference type="NCBI Taxonomy" id="2724524"/>
    <lineage>
        <taxon>Bacteria</taxon>
        <taxon>Bacillati</taxon>
        <taxon>Actinomycetota</taxon>
        <taxon>Actinomycetes</taxon>
        <taxon>Pseudonocardiales</taxon>
        <taxon>Pseudonocardiaceae</taxon>
        <taxon>Amycolatopsis</taxon>
    </lineage>
</organism>
<keyword evidence="1" id="KW-0812">Transmembrane</keyword>
<feature type="transmembrane region" description="Helical" evidence="1">
    <location>
        <begin position="373"/>
        <end position="395"/>
    </location>
</feature>
<evidence type="ECO:0000313" key="2">
    <source>
        <dbReference type="EMBL" id="NKQ51270.1"/>
    </source>
</evidence>
<name>A0ABX1IUT0_9PSEU</name>
<sequence length="398" mass="44202">MSVPRKDGKLLLTFAWALTLTRTEFDNLTVAGDETGLLVPPPGEFTSAEKFFGLTGIRRTAIVEDLFEIVAGGRVLPTRVVLGWHERYEALTVLVSVRIAETVVTADEIDLTIAVLQSFQGRPGGNGDGEVHGRFRGERYASARDALSAAMTAVNHGPQIELVRYGWCAELRAHHGGPAAATARGLAKPLYGLAEADEGWRFVNEEWAATRLGQHWGSRDFFAIYATDNGALCINNKGGDYVEHQRAYTQRHRGRVEPFFELDSATAGLDHGVLFFVERVLMQLARADQWLRQARQVMPGKPRRVLITSGQSLRRSLNDVVRLLDLLVPPEIGALERKLESSMGLERLINRLDRQAEAIDEESRHVYQVRMNFLIAILTFVTILLAVLQVVVPLVTGK</sequence>
<evidence type="ECO:0000256" key="1">
    <source>
        <dbReference type="SAM" id="Phobius"/>
    </source>
</evidence>
<dbReference type="Proteomes" id="UP000715441">
    <property type="component" value="Unassembled WGS sequence"/>
</dbReference>
<keyword evidence="1" id="KW-0472">Membrane</keyword>
<accession>A0ABX1IUT0</accession>
<reference evidence="2 3" key="1">
    <citation type="submission" date="2020-04" db="EMBL/GenBank/DDBJ databases">
        <title>Novel species.</title>
        <authorList>
            <person name="Teo W.F.A."/>
            <person name="Lipun K."/>
            <person name="Srisuk N."/>
            <person name="Duangmal K."/>
        </authorList>
    </citation>
    <scope>NUCLEOTIDE SEQUENCE [LARGE SCALE GENOMIC DNA]</scope>
    <source>
        <strain evidence="2 3">K13G38</strain>
    </source>
</reference>
<evidence type="ECO:0000313" key="3">
    <source>
        <dbReference type="Proteomes" id="UP000715441"/>
    </source>
</evidence>
<keyword evidence="3" id="KW-1185">Reference proteome</keyword>
<evidence type="ECO:0008006" key="4">
    <source>
        <dbReference type="Google" id="ProtNLM"/>
    </source>
</evidence>
<comment type="caution">
    <text evidence="2">The sequence shown here is derived from an EMBL/GenBank/DDBJ whole genome shotgun (WGS) entry which is preliminary data.</text>
</comment>
<dbReference type="EMBL" id="JAAXLS010000001">
    <property type="protein sequence ID" value="NKQ51270.1"/>
    <property type="molecule type" value="Genomic_DNA"/>
</dbReference>
<gene>
    <name evidence="2" type="ORF">HFP15_00050</name>
</gene>
<dbReference type="RefSeq" id="WP_168510029.1">
    <property type="nucleotide sequence ID" value="NZ_JAAXLS010000001.1"/>
</dbReference>